<evidence type="ECO:0000313" key="2">
    <source>
        <dbReference type="EMBL" id="KAJ8419451.1"/>
    </source>
</evidence>
<dbReference type="EMBL" id="JAKOGI010005127">
    <property type="protein sequence ID" value="KAJ8419451.1"/>
    <property type="molecule type" value="Genomic_DNA"/>
</dbReference>
<protein>
    <submittedName>
        <fullName evidence="2">Uncharacterized protein</fullName>
    </submittedName>
</protein>
<name>A0A9Q1JGR8_9CARY</name>
<evidence type="ECO:0000313" key="3">
    <source>
        <dbReference type="Proteomes" id="UP001153076"/>
    </source>
</evidence>
<reference evidence="2" key="1">
    <citation type="submission" date="2022-04" db="EMBL/GenBank/DDBJ databases">
        <title>Carnegiea gigantea Genome sequencing and assembly v2.</title>
        <authorList>
            <person name="Copetti D."/>
            <person name="Sanderson M.J."/>
            <person name="Burquez A."/>
            <person name="Wojciechowski M.F."/>
        </authorList>
    </citation>
    <scope>NUCLEOTIDE SEQUENCE</scope>
    <source>
        <strain evidence="2">SGP5-SGP5p</strain>
        <tissue evidence="2">Aerial part</tissue>
    </source>
</reference>
<feature type="compositionally biased region" description="Polar residues" evidence="1">
    <location>
        <begin position="8"/>
        <end position="28"/>
    </location>
</feature>
<gene>
    <name evidence="2" type="ORF">Cgig2_023657</name>
</gene>
<sequence length="173" mass="19703">MSDVRTGDIQSTEALESLQGENSMAKSNATEEEPTNTQVKPYSSYASLVNPNEGTELQFVPAEIINGMKVAKIDKVRKGVFLVHFGNIQDKQALEKRGIYYFDAKPFLLDTKFWGNDSFSKIRSTLGSPLKTYKYARLLINISLDGLFPDYIEFFNENQVSIRQQVIYEWKPT</sequence>
<accession>A0A9Q1JGR8</accession>
<evidence type="ECO:0000256" key="1">
    <source>
        <dbReference type="SAM" id="MobiDB-lite"/>
    </source>
</evidence>
<dbReference type="Proteomes" id="UP001153076">
    <property type="component" value="Unassembled WGS sequence"/>
</dbReference>
<proteinExistence type="predicted"/>
<feature type="region of interest" description="Disordered" evidence="1">
    <location>
        <begin position="1"/>
        <end position="40"/>
    </location>
</feature>
<keyword evidence="3" id="KW-1185">Reference proteome</keyword>
<comment type="caution">
    <text evidence="2">The sequence shown here is derived from an EMBL/GenBank/DDBJ whole genome shotgun (WGS) entry which is preliminary data.</text>
</comment>
<dbReference type="OrthoDB" id="1939300at2759"/>
<dbReference type="AlphaFoldDB" id="A0A9Q1JGR8"/>
<organism evidence="2 3">
    <name type="scientific">Carnegiea gigantea</name>
    <dbReference type="NCBI Taxonomy" id="171969"/>
    <lineage>
        <taxon>Eukaryota</taxon>
        <taxon>Viridiplantae</taxon>
        <taxon>Streptophyta</taxon>
        <taxon>Embryophyta</taxon>
        <taxon>Tracheophyta</taxon>
        <taxon>Spermatophyta</taxon>
        <taxon>Magnoliopsida</taxon>
        <taxon>eudicotyledons</taxon>
        <taxon>Gunneridae</taxon>
        <taxon>Pentapetalae</taxon>
        <taxon>Caryophyllales</taxon>
        <taxon>Cactineae</taxon>
        <taxon>Cactaceae</taxon>
        <taxon>Cactoideae</taxon>
        <taxon>Echinocereeae</taxon>
        <taxon>Carnegiea</taxon>
    </lineage>
</organism>